<feature type="transmembrane region" description="Helical" evidence="2">
    <location>
        <begin position="112"/>
        <end position="134"/>
    </location>
</feature>
<evidence type="ECO:0000313" key="4">
    <source>
        <dbReference type="Proteomes" id="UP001501358"/>
    </source>
</evidence>
<keyword evidence="2" id="KW-1133">Transmembrane helix</keyword>
<keyword evidence="2" id="KW-0472">Membrane</keyword>
<dbReference type="EMBL" id="BAAATA010000003">
    <property type="protein sequence ID" value="GAA2473745.1"/>
    <property type="molecule type" value="Genomic_DNA"/>
</dbReference>
<gene>
    <name evidence="3" type="ORF">GCM10010406_07090</name>
</gene>
<evidence type="ECO:0000313" key="3">
    <source>
        <dbReference type="EMBL" id="GAA2473745.1"/>
    </source>
</evidence>
<accession>A0ABP5Y2A3</accession>
<comment type="caution">
    <text evidence="3">The sequence shown here is derived from an EMBL/GenBank/DDBJ whole genome shotgun (WGS) entry which is preliminary data.</text>
</comment>
<dbReference type="InterPro" id="IPR046291">
    <property type="entry name" value="DUF6328"/>
</dbReference>
<organism evidence="3 4">
    <name type="scientific">Streptomyces thermolineatus</name>
    <dbReference type="NCBI Taxonomy" id="44033"/>
    <lineage>
        <taxon>Bacteria</taxon>
        <taxon>Bacillati</taxon>
        <taxon>Actinomycetota</taxon>
        <taxon>Actinomycetes</taxon>
        <taxon>Kitasatosporales</taxon>
        <taxon>Streptomycetaceae</taxon>
        <taxon>Streptomyces</taxon>
    </lineage>
</organism>
<feature type="transmembrane region" description="Helical" evidence="2">
    <location>
        <begin position="140"/>
        <end position="161"/>
    </location>
</feature>
<feature type="transmembrane region" description="Helical" evidence="2">
    <location>
        <begin position="71"/>
        <end position="92"/>
    </location>
</feature>
<name>A0ABP5Y2A3_9ACTN</name>
<dbReference type="Pfam" id="PF19853">
    <property type="entry name" value="DUF6328"/>
    <property type="match status" value="1"/>
</dbReference>
<keyword evidence="2" id="KW-0812">Transmembrane</keyword>
<reference evidence="4" key="1">
    <citation type="journal article" date="2019" name="Int. J. Syst. Evol. Microbiol.">
        <title>The Global Catalogue of Microorganisms (GCM) 10K type strain sequencing project: providing services to taxonomists for standard genome sequencing and annotation.</title>
        <authorList>
            <consortium name="The Broad Institute Genomics Platform"/>
            <consortium name="The Broad Institute Genome Sequencing Center for Infectious Disease"/>
            <person name="Wu L."/>
            <person name="Ma J."/>
        </authorList>
    </citation>
    <scope>NUCLEOTIDE SEQUENCE [LARGE SCALE GENOMIC DNA]</scope>
    <source>
        <strain evidence="4">JCM 6307</strain>
    </source>
</reference>
<dbReference type="RefSeq" id="WP_344381618.1">
    <property type="nucleotide sequence ID" value="NZ_BAAATA010000003.1"/>
</dbReference>
<keyword evidence="4" id="KW-1185">Reference proteome</keyword>
<feature type="transmembrane region" description="Helical" evidence="2">
    <location>
        <begin position="38"/>
        <end position="59"/>
    </location>
</feature>
<evidence type="ECO:0000256" key="2">
    <source>
        <dbReference type="SAM" id="Phobius"/>
    </source>
</evidence>
<dbReference type="Proteomes" id="UP001501358">
    <property type="component" value="Unassembled WGS sequence"/>
</dbReference>
<feature type="region of interest" description="Disordered" evidence="1">
    <location>
        <begin position="1"/>
        <end position="24"/>
    </location>
</feature>
<proteinExistence type="predicted"/>
<protein>
    <submittedName>
        <fullName evidence="3">DUF6328 family protein</fullName>
    </submittedName>
</protein>
<evidence type="ECO:0000256" key="1">
    <source>
        <dbReference type="SAM" id="MobiDB-lite"/>
    </source>
</evidence>
<sequence length="185" mass="20532">MNEDGAHIHDEDSSRPSGDEETLQERTNRRWVELLQEVRVAQTGVQILLGFLLTVAFTPRFPELSPLDHQLYVVTVVLGAAATGALIAPVSFHRLLAGQKMKPELVQAASKLVMIGITLLALTIVSALLLLLRVATGNTVAHWTVLGVTAWFAVCWFVIPARMRSKAERRRERRREESGRGKQSS</sequence>